<dbReference type="InterPro" id="IPR029063">
    <property type="entry name" value="SAM-dependent_MTases_sf"/>
</dbReference>
<dbReference type="Pfam" id="PF13649">
    <property type="entry name" value="Methyltransf_25"/>
    <property type="match status" value="1"/>
</dbReference>
<comment type="caution">
    <text evidence="3">The sequence shown here is derived from an EMBL/GenBank/DDBJ whole genome shotgun (WGS) entry which is preliminary data.</text>
</comment>
<keyword evidence="1 3" id="KW-0808">Transferase</keyword>
<reference evidence="3 4" key="1">
    <citation type="submission" date="2020-08" db="EMBL/GenBank/DDBJ databases">
        <title>Sequencing the genomes of 1000 actinobacteria strains.</title>
        <authorList>
            <person name="Klenk H.-P."/>
        </authorList>
    </citation>
    <scope>NUCLEOTIDE SEQUENCE [LARGE SCALE GENOMIC DNA]</scope>
    <source>
        <strain evidence="3 4">DSM 40483</strain>
    </source>
</reference>
<gene>
    <name evidence="3" type="ORF">BJ965_000707</name>
</gene>
<keyword evidence="4" id="KW-1185">Reference proteome</keyword>
<sequence>MADECFRRPGLAAVYDRLGPDRRGLDPCLRTAEETGARHVLDIGCGTGVFALLPAGGGIEVAGVDPARAPLDVARGKPGGERVRWIHGDATTLPPLTVDLATITGNAAQEITGPEDWQRTLQGIRAALRPGGRLVFEPRIPARHVWEEWNREATYGVTEIAGAGAVESWGDLLDVSGPLVTSRWTYVFAADGQTLTSDSTLRFRERQEDEAALAAQADVLEDVRDAPDRPGREFVFVARRPETARRGAPPTPRHMEADRTILATKSGATSAGESAWKRSSCSCPVPPSGVRWRRAVPN</sequence>
<dbReference type="Proteomes" id="UP000565089">
    <property type="component" value="Unassembled WGS sequence"/>
</dbReference>
<name>A0A7W7GHA5_9ACTN</name>
<dbReference type="GO" id="GO:0008168">
    <property type="term" value="F:methyltransferase activity"/>
    <property type="evidence" value="ECO:0007669"/>
    <property type="project" value="UniProtKB-KW"/>
</dbReference>
<dbReference type="GO" id="GO:0017000">
    <property type="term" value="P:antibiotic biosynthetic process"/>
    <property type="evidence" value="ECO:0007669"/>
    <property type="project" value="UniProtKB-ARBA"/>
</dbReference>
<feature type="domain" description="Methyltransferase" evidence="2">
    <location>
        <begin position="40"/>
        <end position="132"/>
    </location>
</feature>
<dbReference type="Gene3D" id="3.40.50.150">
    <property type="entry name" value="Vaccinia Virus protein VP39"/>
    <property type="match status" value="1"/>
</dbReference>
<keyword evidence="3" id="KW-0489">Methyltransferase</keyword>
<dbReference type="CDD" id="cd02440">
    <property type="entry name" value="AdoMet_MTases"/>
    <property type="match status" value="1"/>
</dbReference>
<evidence type="ECO:0000256" key="1">
    <source>
        <dbReference type="ARBA" id="ARBA00022679"/>
    </source>
</evidence>
<dbReference type="SUPFAM" id="SSF53335">
    <property type="entry name" value="S-adenosyl-L-methionine-dependent methyltransferases"/>
    <property type="match status" value="1"/>
</dbReference>
<dbReference type="EMBL" id="JACHMS010000001">
    <property type="protein sequence ID" value="MBB4710825.1"/>
    <property type="molecule type" value="Genomic_DNA"/>
</dbReference>
<accession>A0A7W7GHA5</accession>
<organism evidence="3 4">
    <name type="scientific">Streptomyces luteogriseus</name>
    <dbReference type="NCBI Taxonomy" id="68233"/>
    <lineage>
        <taxon>Bacteria</taxon>
        <taxon>Bacillati</taxon>
        <taxon>Actinomycetota</taxon>
        <taxon>Actinomycetes</taxon>
        <taxon>Kitasatosporales</taxon>
        <taxon>Streptomycetaceae</taxon>
        <taxon>Streptomyces</taxon>
    </lineage>
</organism>
<evidence type="ECO:0000313" key="3">
    <source>
        <dbReference type="EMBL" id="MBB4710825.1"/>
    </source>
</evidence>
<evidence type="ECO:0000313" key="4">
    <source>
        <dbReference type="Proteomes" id="UP000565089"/>
    </source>
</evidence>
<proteinExistence type="predicted"/>
<dbReference type="GO" id="GO:0032259">
    <property type="term" value="P:methylation"/>
    <property type="evidence" value="ECO:0007669"/>
    <property type="project" value="UniProtKB-KW"/>
</dbReference>
<dbReference type="AlphaFoldDB" id="A0A7W7GHA5"/>
<dbReference type="InterPro" id="IPR041698">
    <property type="entry name" value="Methyltransf_25"/>
</dbReference>
<protein>
    <submittedName>
        <fullName evidence="3">SAM-dependent methyltransferase</fullName>
    </submittedName>
</protein>
<evidence type="ECO:0000259" key="2">
    <source>
        <dbReference type="Pfam" id="PF13649"/>
    </source>
</evidence>
<dbReference type="PANTHER" id="PTHR43861">
    <property type="entry name" value="TRANS-ACONITATE 2-METHYLTRANSFERASE-RELATED"/>
    <property type="match status" value="1"/>
</dbReference>